<evidence type="ECO:0000256" key="4">
    <source>
        <dbReference type="ARBA" id="ARBA00022519"/>
    </source>
</evidence>
<dbReference type="GO" id="GO:0015808">
    <property type="term" value="P:L-alanine transport"/>
    <property type="evidence" value="ECO:0007669"/>
    <property type="project" value="TreeGrafter"/>
</dbReference>
<evidence type="ECO:0000313" key="11">
    <source>
        <dbReference type="EMBL" id="BBO70683.1"/>
    </source>
</evidence>
<comment type="similarity">
    <text evidence="9">Belongs to the binding-protein-dependent transport system permease family. LivHM subfamily.</text>
</comment>
<comment type="subcellular location">
    <subcellularLocation>
        <location evidence="1">Cell membrane</location>
        <topology evidence="1">Multi-pass membrane protein</topology>
    </subcellularLocation>
</comment>
<evidence type="ECO:0000256" key="6">
    <source>
        <dbReference type="ARBA" id="ARBA00022970"/>
    </source>
</evidence>
<keyword evidence="4" id="KW-0997">Cell inner membrane</keyword>
<evidence type="ECO:0000256" key="9">
    <source>
        <dbReference type="ARBA" id="ARBA00037998"/>
    </source>
</evidence>
<keyword evidence="2" id="KW-0813">Transport</keyword>
<feature type="transmembrane region" description="Helical" evidence="10">
    <location>
        <begin position="68"/>
        <end position="88"/>
    </location>
</feature>
<feature type="transmembrane region" description="Helical" evidence="10">
    <location>
        <begin position="224"/>
        <end position="247"/>
    </location>
</feature>
<feature type="transmembrane region" description="Helical" evidence="10">
    <location>
        <begin position="94"/>
        <end position="115"/>
    </location>
</feature>
<dbReference type="PANTHER" id="PTHR11795:SF371">
    <property type="entry name" value="HIGH-AFFINITY BRANCHED-CHAIN AMINO ACID TRANSPORT SYSTEM PERMEASE PROTEIN LIVH"/>
    <property type="match status" value="1"/>
</dbReference>
<evidence type="ECO:0000256" key="1">
    <source>
        <dbReference type="ARBA" id="ARBA00004651"/>
    </source>
</evidence>
<feature type="transmembrane region" description="Helical" evidence="10">
    <location>
        <begin position="34"/>
        <end position="56"/>
    </location>
</feature>
<evidence type="ECO:0000256" key="2">
    <source>
        <dbReference type="ARBA" id="ARBA00022448"/>
    </source>
</evidence>
<evidence type="ECO:0000256" key="8">
    <source>
        <dbReference type="ARBA" id="ARBA00023136"/>
    </source>
</evidence>
<dbReference type="GO" id="GO:0015192">
    <property type="term" value="F:L-phenylalanine transmembrane transporter activity"/>
    <property type="evidence" value="ECO:0007669"/>
    <property type="project" value="TreeGrafter"/>
</dbReference>
<name>A0A5K7YQV8_9BACT</name>
<dbReference type="GO" id="GO:0042941">
    <property type="term" value="P:D-alanine transmembrane transport"/>
    <property type="evidence" value="ECO:0007669"/>
    <property type="project" value="TreeGrafter"/>
</dbReference>
<dbReference type="AlphaFoldDB" id="A0A5K7YQV8"/>
<dbReference type="CDD" id="cd06582">
    <property type="entry name" value="TM_PBP1_LivH_like"/>
    <property type="match status" value="1"/>
</dbReference>
<reference evidence="11 12" key="1">
    <citation type="submission" date="2019-11" db="EMBL/GenBank/DDBJ databases">
        <title>Comparative genomics of hydrocarbon-degrading Desulfosarcina strains.</title>
        <authorList>
            <person name="Watanabe M."/>
            <person name="Kojima H."/>
            <person name="Fukui M."/>
        </authorList>
    </citation>
    <scope>NUCLEOTIDE SEQUENCE [LARGE SCALE GENOMIC DNA]</scope>
    <source>
        <strain evidence="11 12">PL12</strain>
    </source>
</reference>
<feature type="transmembrane region" description="Helical" evidence="10">
    <location>
        <begin position="262"/>
        <end position="290"/>
    </location>
</feature>
<dbReference type="GO" id="GO:1903806">
    <property type="term" value="P:L-isoleucine import across plasma membrane"/>
    <property type="evidence" value="ECO:0007669"/>
    <property type="project" value="TreeGrafter"/>
</dbReference>
<feature type="transmembrane region" description="Helical" evidence="10">
    <location>
        <begin position="127"/>
        <end position="153"/>
    </location>
</feature>
<protein>
    <submittedName>
        <fullName evidence="11">High-affinity branched-chain amino acid transport system permease protein BraD</fullName>
    </submittedName>
</protein>
<keyword evidence="6" id="KW-0029">Amino-acid transport</keyword>
<keyword evidence="5 10" id="KW-0812">Transmembrane</keyword>
<keyword evidence="12" id="KW-1185">Reference proteome</keyword>
<organism evidence="11 12">
    <name type="scientific">Desulfosarcina alkanivorans</name>
    <dbReference type="NCBI Taxonomy" id="571177"/>
    <lineage>
        <taxon>Bacteria</taxon>
        <taxon>Pseudomonadati</taxon>
        <taxon>Thermodesulfobacteriota</taxon>
        <taxon>Desulfobacteria</taxon>
        <taxon>Desulfobacterales</taxon>
        <taxon>Desulfosarcinaceae</taxon>
        <taxon>Desulfosarcina</taxon>
    </lineage>
</organism>
<dbReference type="GO" id="GO:0005304">
    <property type="term" value="F:L-valine transmembrane transporter activity"/>
    <property type="evidence" value="ECO:0007669"/>
    <property type="project" value="TreeGrafter"/>
</dbReference>
<feature type="transmembrane region" description="Helical" evidence="10">
    <location>
        <begin position="173"/>
        <end position="195"/>
    </location>
</feature>
<feature type="transmembrane region" description="Helical" evidence="10">
    <location>
        <begin position="302"/>
        <end position="321"/>
    </location>
</feature>
<dbReference type="KEGG" id="dalk:DSCA_46130"/>
<accession>A0A5K7YQV8</accession>
<dbReference type="GO" id="GO:0015190">
    <property type="term" value="F:L-leucine transmembrane transporter activity"/>
    <property type="evidence" value="ECO:0007669"/>
    <property type="project" value="TreeGrafter"/>
</dbReference>
<dbReference type="Pfam" id="PF02653">
    <property type="entry name" value="BPD_transp_2"/>
    <property type="match status" value="1"/>
</dbReference>
<keyword evidence="7 10" id="KW-1133">Transmembrane helix</keyword>
<keyword evidence="8 10" id="KW-0472">Membrane</keyword>
<evidence type="ECO:0000256" key="10">
    <source>
        <dbReference type="SAM" id="Phobius"/>
    </source>
</evidence>
<dbReference type="GO" id="GO:0005886">
    <property type="term" value="C:plasma membrane"/>
    <property type="evidence" value="ECO:0007669"/>
    <property type="project" value="UniProtKB-SubCell"/>
</dbReference>
<sequence length="329" mass="35090">MWRPGRDGRAATGFVSTVYVNVKSDSMEYFIQQLINGITLGGLYALIALGYTMVYGVIQLINFAHGEFFATGGYVGVILLSFFTGLGYMDTHPILCLAGAFVLTMGYCAFLAVGVEKVAYKPLRKQSRLAALLSALGMSIFLSNGLMLTQGVYDKAYPGELFQGGVNFGDITIGYLQMMIVGMTIFLLIGLNILVFRTKIGMAMRATAQDKVMSSLVSISSNRIISLTFAIGAGLAAAAGIMVGLYYGSVRYDMGFLPGIKAFAAAVLGGIGNITGAMLGGLIIGMVEIFGAGYISGQYKDVFAFIILISVLYFKPTGIMGENIDDTRV</sequence>
<dbReference type="InterPro" id="IPR001851">
    <property type="entry name" value="ABC_transp_permease"/>
</dbReference>
<keyword evidence="3" id="KW-1003">Cell membrane</keyword>
<evidence type="ECO:0000313" key="12">
    <source>
        <dbReference type="Proteomes" id="UP000427906"/>
    </source>
</evidence>
<gene>
    <name evidence="11" type="primary">braD</name>
    <name evidence="11" type="ORF">DSCA_46130</name>
</gene>
<proteinExistence type="inferred from homology"/>
<dbReference type="EMBL" id="AP021874">
    <property type="protein sequence ID" value="BBO70683.1"/>
    <property type="molecule type" value="Genomic_DNA"/>
</dbReference>
<dbReference type="PANTHER" id="PTHR11795">
    <property type="entry name" value="BRANCHED-CHAIN AMINO ACID TRANSPORT SYSTEM PERMEASE PROTEIN LIVH"/>
    <property type="match status" value="1"/>
</dbReference>
<dbReference type="Proteomes" id="UP000427906">
    <property type="component" value="Chromosome"/>
</dbReference>
<evidence type="ECO:0000256" key="3">
    <source>
        <dbReference type="ARBA" id="ARBA00022475"/>
    </source>
</evidence>
<dbReference type="GO" id="GO:0015188">
    <property type="term" value="F:L-isoleucine transmembrane transporter activity"/>
    <property type="evidence" value="ECO:0007669"/>
    <property type="project" value="TreeGrafter"/>
</dbReference>
<evidence type="ECO:0000256" key="5">
    <source>
        <dbReference type="ARBA" id="ARBA00022692"/>
    </source>
</evidence>
<dbReference type="InterPro" id="IPR052157">
    <property type="entry name" value="BCAA_transport_permease"/>
</dbReference>
<evidence type="ECO:0000256" key="7">
    <source>
        <dbReference type="ARBA" id="ARBA00022989"/>
    </source>
</evidence>